<dbReference type="GO" id="GO:0051213">
    <property type="term" value="F:dioxygenase activity"/>
    <property type="evidence" value="ECO:0007669"/>
    <property type="project" value="UniProtKB-KW"/>
</dbReference>
<dbReference type="RefSeq" id="WP_179583079.1">
    <property type="nucleotide sequence ID" value="NZ_JACBYR010000001.1"/>
</dbReference>
<protein>
    <submittedName>
        <fullName evidence="2">Catechol 2,3-dioxygenase-like lactoylglutathione lyase family enzyme</fullName>
    </submittedName>
</protein>
<dbReference type="Pfam" id="PF00903">
    <property type="entry name" value="Glyoxalase"/>
    <property type="match status" value="2"/>
</dbReference>
<dbReference type="Proteomes" id="UP000542125">
    <property type="component" value="Unassembled WGS sequence"/>
</dbReference>
<dbReference type="InterPro" id="IPR029068">
    <property type="entry name" value="Glyas_Bleomycin-R_OHBP_Dase"/>
</dbReference>
<name>A0A7Y9IQT6_9BURK</name>
<evidence type="ECO:0000313" key="2">
    <source>
        <dbReference type="EMBL" id="NYE81220.1"/>
    </source>
</evidence>
<feature type="domain" description="VOC" evidence="1">
    <location>
        <begin position="26"/>
        <end position="166"/>
    </location>
</feature>
<dbReference type="AlphaFoldDB" id="A0A7Y9IQT6"/>
<comment type="caution">
    <text evidence="2">The sequence shown here is derived from an EMBL/GenBank/DDBJ whole genome shotgun (WGS) entry which is preliminary data.</text>
</comment>
<keyword evidence="2" id="KW-0223">Dioxygenase</keyword>
<evidence type="ECO:0000259" key="1">
    <source>
        <dbReference type="PROSITE" id="PS51819"/>
    </source>
</evidence>
<dbReference type="GO" id="GO:0016829">
    <property type="term" value="F:lyase activity"/>
    <property type="evidence" value="ECO:0007669"/>
    <property type="project" value="UniProtKB-KW"/>
</dbReference>
<dbReference type="PROSITE" id="PS51819">
    <property type="entry name" value="VOC"/>
    <property type="match status" value="2"/>
</dbReference>
<keyword evidence="2" id="KW-0560">Oxidoreductase</keyword>
<dbReference type="Gene3D" id="3.10.180.10">
    <property type="entry name" value="2,3-Dihydroxybiphenyl 1,2-Dioxygenase, domain 1"/>
    <property type="match status" value="2"/>
</dbReference>
<evidence type="ECO:0000313" key="3">
    <source>
        <dbReference type="Proteomes" id="UP000542125"/>
    </source>
</evidence>
<dbReference type="EMBL" id="JACBYR010000001">
    <property type="protein sequence ID" value="NYE81220.1"/>
    <property type="molecule type" value="Genomic_DNA"/>
</dbReference>
<dbReference type="InterPro" id="IPR037523">
    <property type="entry name" value="VOC_core"/>
</dbReference>
<sequence length="408" mass="45699">MDESFSATGGFNAGGVSRARPFVIRRLGHFGINVHDPEVSLGFYSGLLGLAISDPLDFGPRLTDEQRQRVGPSRGYFLRHGTDHHSFVIFPKRVTDTLSPHYKTCPQNTSNQITWQVGSLDEVRNGFAWFKAEGKRVLRAGRDIPGSNWHFYPPDPDGHINELFYGIEQIGWSGLSKPKAAHALRYEQPPEGPHISERQEVDNARAAGVDLASGWRHSEPTEERFDVEGVLLARPLKIVGVGPVRLFVDDVNEARKFYEGDLGLRFTEEVTWRGHTCVFLRANTEHHSLGLYPIALRDELGLRPDSTLMSFGFRLASYTQLRHAVAFLESQGVAVKRLPQELTPGMDYSAFAIDPDGHAIQLYFAIEQIGWDGRPRPAALRQPVPDVWPDVITDDQAYLGETYLGPFN</sequence>
<dbReference type="SUPFAM" id="SSF54593">
    <property type="entry name" value="Glyoxalase/Bleomycin resistance protein/Dihydroxybiphenyl dioxygenase"/>
    <property type="match status" value="2"/>
</dbReference>
<feature type="domain" description="VOC" evidence="1">
    <location>
        <begin position="240"/>
        <end position="365"/>
    </location>
</feature>
<organism evidence="2 3">
    <name type="scientific">Pigmentiphaga litoralis</name>
    <dbReference type="NCBI Taxonomy" id="516702"/>
    <lineage>
        <taxon>Bacteria</taxon>
        <taxon>Pseudomonadati</taxon>
        <taxon>Pseudomonadota</taxon>
        <taxon>Betaproteobacteria</taxon>
        <taxon>Burkholderiales</taxon>
        <taxon>Alcaligenaceae</taxon>
        <taxon>Pigmentiphaga</taxon>
    </lineage>
</organism>
<proteinExistence type="predicted"/>
<dbReference type="InterPro" id="IPR050383">
    <property type="entry name" value="GlyoxalaseI/FosfomycinResist"/>
</dbReference>
<dbReference type="PANTHER" id="PTHR21366">
    <property type="entry name" value="GLYOXALASE FAMILY PROTEIN"/>
    <property type="match status" value="1"/>
</dbReference>
<accession>A0A7Y9IQT6</accession>
<gene>
    <name evidence="2" type="ORF">FHW18_000491</name>
</gene>
<keyword evidence="3" id="KW-1185">Reference proteome</keyword>
<reference evidence="2 3" key="1">
    <citation type="submission" date="2020-07" db="EMBL/GenBank/DDBJ databases">
        <title>Genomic Encyclopedia of Type Strains, Phase IV (KMG-V): Genome sequencing to study the core and pangenomes of soil and plant-associated prokaryotes.</title>
        <authorList>
            <person name="Whitman W."/>
        </authorList>
    </citation>
    <scope>NUCLEOTIDE SEQUENCE [LARGE SCALE GENOMIC DNA]</scope>
    <source>
        <strain evidence="2 3">SAS40</strain>
    </source>
</reference>
<dbReference type="InterPro" id="IPR004360">
    <property type="entry name" value="Glyas_Fos-R_dOase_dom"/>
</dbReference>
<keyword evidence="2" id="KW-0456">Lyase</keyword>